<reference evidence="4" key="1">
    <citation type="journal article" date="2019" name="Int. J. Syst. Evol. Microbiol.">
        <title>The Global Catalogue of Microorganisms (GCM) 10K type strain sequencing project: providing services to taxonomists for standard genome sequencing and annotation.</title>
        <authorList>
            <consortium name="The Broad Institute Genomics Platform"/>
            <consortium name="The Broad Institute Genome Sequencing Center for Infectious Disease"/>
            <person name="Wu L."/>
            <person name="Ma J."/>
        </authorList>
    </citation>
    <scope>NUCLEOTIDE SEQUENCE [LARGE SCALE GENOMIC DNA]</scope>
    <source>
        <strain evidence="4">JCM 30234</strain>
    </source>
</reference>
<feature type="region of interest" description="Disordered" evidence="1">
    <location>
        <begin position="152"/>
        <end position="181"/>
    </location>
</feature>
<dbReference type="SUPFAM" id="SSF51338">
    <property type="entry name" value="Composite domain of metallo-dependent hydrolases"/>
    <property type="match status" value="1"/>
</dbReference>
<dbReference type="Gene3D" id="3.20.20.140">
    <property type="entry name" value="Metal-dependent hydrolases"/>
    <property type="match status" value="1"/>
</dbReference>
<dbReference type="Gene3D" id="3.10.310.70">
    <property type="match status" value="1"/>
</dbReference>
<feature type="compositionally biased region" description="Basic and acidic residues" evidence="1">
    <location>
        <begin position="160"/>
        <end position="177"/>
    </location>
</feature>
<protein>
    <submittedName>
        <fullName evidence="3">Amidohydrolase</fullName>
        <ecNumber evidence="3">3.5.-.-</ecNumber>
    </submittedName>
</protein>
<dbReference type="Gene3D" id="2.30.40.10">
    <property type="entry name" value="Urease, subunit C, domain 1"/>
    <property type="match status" value="1"/>
</dbReference>
<keyword evidence="4" id="KW-1185">Reference proteome</keyword>
<feature type="domain" description="Amidohydrolase 3" evidence="2">
    <location>
        <begin position="50"/>
        <end position="531"/>
    </location>
</feature>
<dbReference type="InterPro" id="IPR032466">
    <property type="entry name" value="Metal_Hydrolase"/>
</dbReference>
<dbReference type="CDD" id="cd01300">
    <property type="entry name" value="YtcJ_like"/>
    <property type="match status" value="1"/>
</dbReference>
<dbReference type="InterPro" id="IPR013108">
    <property type="entry name" value="Amidohydro_3"/>
</dbReference>
<evidence type="ECO:0000313" key="3">
    <source>
        <dbReference type="EMBL" id="MFC7747359.1"/>
    </source>
</evidence>
<dbReference type="Proteomes" id="UP001596620">
    <property type="component" value="Unassembled WGS sequence"/>
</dbReference>
<dbReference type="InterPro" id="IPR011059">
    <property type="entry name" value="Metal-dep_hydrolase_composite"/>
</dbReference>
<gene>
    <name evidence="3" type="ORF">ACFQU8_08945</name>
</gene>
<sequence length="535" mass="59447">METLYYGGSIITMNHNSENVEAVLIDDWKIKEVGTLEVCKASVQHDDAKMIDLQGKTLMPSFIDPHSHMSLVGPVAEMCDLHACNNFDDIVSTLKSCENAKGADAPDVILGFGYDHNFLDEGEHPTKHVLNQVSVEKPVLIMHASGHVGSSNDATLTKAGIDRNTPDAEGGHIGREDDSMEPNGYLEEANLMELRHTVLSGQSFDFYKLAVKGQDVYTSNGITTVQDGATGADSLELLKALSENEQLKVDVVAYPTIADNQEGLSKNQAYVKNYYKRLKINGYKMFLDGSPQGKTAWMTEPYAGEDTYRGYPSHSDEQVKDYARQAIYDNVQLLTHCNGDAASDQLLQNYEAALEETGDPHKNYLRPVMIHAQTVRNDQLDKMAELAMIPSIFNAHTYYWGDIHLKNLGDKRGRRISPAKSAFDRGLVVNFHQDSPVIKPDMLHTIWSAVNRTTRQGQSIGPEERVDVYDALKAVTINAAYAYFEEDQKGSITKGKLADLVILDQNPLAIDKDKLKDIQIVETIKEGETIYQANE</sequence>
<evidence type="ECO:0000256" key="1">
    <source>
        <dbReference type="SAM" id="MobiDB-lite"/>
    </source>
</evidence>
<dbReference type="EC" id="3.5.-.-" evidence="3"/>
<evidence type="ECO:0000259" key="2">
    <source>
        <dbReference type="Pfam" id="PF07969"/>
    </source>
</evidence>
<dbReference type="PANTHER" id="PTHR22642">
    <property type="entry name" value="IMIDAZOLONEPROPIONASE"/>
    <property type="match status" value="1"/>
</dbReference>
<dbReference type="SUPFAM" id="SSF51556">
    <property type="entry name" value="Metallo-dependent hydrolases"/>
    <property type="match status" value="1"/>
</dbReference>
<proteinExistence type="predicted"/>
<dbReference type="Pfam" id="PF07969">
    <property type="entry name" value="Amidohydro_3"/>
    <property type="match status" value="1"/>
</dbReference>
<name>A0ABW2UUA0_9BACI</name>
<evidence type="ECO:0000313" key="4">
    <source>
        <dbReference type="Proteomes" id="UP001596620"/>
    </source>
</evidence>
<dbReference type="RefSeq" id="WP_382358908.1">
    <property type="nucleotide sequence ID" value="NZ_JBHTGR010000022.1"/>
</dbReference>
<dbReference type="GO" id="GO:0016787">
    <property type="term" value="F:hydrolase activity"/>
    <property type="evidence" value="ECO:0007669"/>
    <property type="project" value="UniProtKB-KW"/>
</dbReference>
<dbReference type="InterPro" id="IPR033932">
    <property type="entry name" value="YtcJ-like"/>
</dbReference>
<organism evidence="3 4">
    <name type="scientific">Lentibacillus kimchii</name>
    <dbReference type="NCBI Taxonomy" id="1542911"/>
    <lineage>
        <taxon>Bacteria</taxon>
        <taxon>Bacillati</taxon>
        <taxon>Bacillota</taxon>
        <taxon>Bacilli</taxon>
        <taxon>Bacillales</taxon>
        <taxon>Bacillaceae</taxon>
        <taxon>Lentibacillus</taxon>
    </lineage>
</organism>
<dbReference type="PANTHER" id="PTHR22642:SF2">
    <property type="entry name" value="PROTEIN LONG AFTER FAR-RED 3"/>
    <property type="match status" value="1"/>
</dbReference>
<accession>A0ABW2UUA0</accession>
<keyword evidence="3" id="KW-0378">Hydrolase</keyword>
<comment type="caution">
    <text evidence="3">The sequence shown here is derived from an EMBL/GenBank/DDBJ whole genome shotgun (WGS) entry which is preliminary data.</text>
</comment>
<dbReference type="EMBL" id="JBHTGR010000022">
    <property type="protein sequence ID" value="MFC7747359.1"/>
    <property type="molecule type" value="Genomic_DNA"/>
</dbReference>